<reference evidence="1 2" key="1">
    <citation type="submission" date="2015-11" db="EMBL/GenBank/DDBJ databases">
        <title>Genomic analysis of 38 Legionella species identifies large and diverse effector repertoires.</title>
        <authorList>
            <person name="Burstein D."/>
            <person name="Amaro F."/>
            <person name="Zusman T."/>
            <person name="Lifshitz Z."/>
            <person name="Cohen O."/>
            <person name="Gilbert J.A."/>
            <person name="Pupko T."/>
            <person name="Shuman H.A."/>
            <person name="Segal G."/>
        </authorList>
    </citation>
    <scope>NUCLEOTIDE SEQUENCE [LARGE SCALE GENOMIC DNA]</scope>
    <source>
        <strain evidence="1 2">IMVS3376</strain>
    </source>
</reference>
<dbReference type="Proteomes" id="UP000054926">
    <property type="component" value="Unassembled WGS sequence"/>
</dbReference>
<evidence type="ECO:0000313" key="2">
    <source>
        <dbReference type="Proteomes" id="UP000054926"/>
    </source>
</evidence>
<protein>
    <submittedName>
        <fullName evidence="1">Putative teichoic acid biosynthesis protein</fullName>
    </submittedName>
</protein>
<keyword evidence="2" id="KW-1185">Reference proteome</keyword>
<gene>
    <name evidence="1" type="ORF">Lste_0982</name>
</gene>
<comment type="caution">
    <text evidence="1">The sequence shown here is derived from an EMBL/GenBank/DDBJ whole genome shotgun (WGS) entry which is preliminary data.</text>
</comment>
<evidence type="ECO:0000313" key="1">
    <source>
        <dbReference type="EMBL" id="KTD67824.1"/>
    </source>
</evidence>
<dbReference type="RefSeq" id="WP_058509967.1">
    <property type="nucleotide sequence ID" value="NZ_LNYY01000019.1"/>
</dbReference>
<proteinExistence type="predicted"/>
<organism evidence="1 2">
    <name type="scientific">Legionella steelei</name>
    <dbReference type="NCBI Taxonomy" id="947033"/>
    <lineage>
        <taxon>Bacteria</taxon>
        <taxon>Pseudomonadati</taxon>
        <taxon>Pseudomonadota</taxon>
        <taxon>Gammaproteobacteria</taxon>
        <taxon>Legionellales</taxon>
        <taxon>Legionellaceae</taxon>
        <taxon>Legionella</taxon>
    </lineage>
</organism>
<name>A0A0W0ZFH4_9GAMM</name>
<dbReference type="PATRIC" id="fig|947033.5.peg.1049"/>
<accession>A0A0W0ZFH4</accession>
<dbReference type="OrthoDB" id="5643872at2"/>
<sequence length="658" mass="75385">MKISSIYSKVGFQEIYTHEDSLPQHIDLPEKKPFIILVIRDNSPNNQYLEHHFPLFQKLGYTDVIDQSKILTITSKRKVEIVINAILSSADYNHSQNEELLNKLRLMQQELTQIKKPKMLPPKSKSSAKYHSVNAQIIREKQAPTPNHSAKKVKKDDKPAIEILKIEGSGRSITEIEAFNGISYRLLLNGRTPRVRSVHDAEGNRVGVFSREIEHFQSLHDYYLKEKKKIGRMCSPKQRDLVKSGIGRVLAAAYCEEENDLHGGNIGYDPIEIKSYKIDHDQATWPLTSKYRGINPNKPYYGSVRAHGIKPKDAFPITQRDITKFPYLKDAKPRAFPDKADNALLDLKGIENDPNFIKDAFSVFLKRALFDEQIYRPIANATIGSPKLREELVAHKSERSALLREELIRNEKFLNFLIDNPNLKAQIMDEFREYNNDYKEDSSLRLNLDALGNKFDALVGEALNNPVAAVRLIEVHYKPYLDNNSYQYKEVIDSSLRKQATKEFIKSMLHVNDTGAELYFNQAKEIWLRASTNSQENIIARKAESTLEDILADIIKLDGKIGVFGGEQRILANGDEINIPKGAAAIFDLYKKYKDHEIPTAIETLEAMIEQAAISNAYKGHTWFNRRQNETSDFYNDIVAIQHRTFVEESMNQLLTIH</sequence>
<dbReference type="EMBL" id="LNYY01000019">
    <property type="protein sequence ID" value="KTD67824.1"/>
    <property type="molecule type" value="Genomic_DNA"/>
</dbReference>
<dbReference type="AlphaFoldDB" id="A0A0W0ZFH4"/>